<dbReference type="Gene3D" id="3.40.50.300">
    <property type="entry name" value="P-loop containing nucleotide triphosphate hydrolases"/>
    <property type="match status" value="1"/>
</dbReference>
<keyword evidence="9" id="KW-1185">Reference proteome</keyword>
<accession>A0A9P1GLH0</accession>
<feature type="transmembrane region" description="Helical" evidence="3">
    <location>
        <begin position="58"/>
        <end position="88"/>
    </location>
</feature>
<evidence type="ECO:0000313" key="6">
    <source>
        <dbReference type="EMBL" id="CAI4015809.1"/>
    </source>
</evidence>
<reference evidence="6" key="1">
    <citation type="submission" date="2022-10" db="EMBL/GenBank/DDBJ databases">
        <authorList>
            <person name="Chen Y."/>
            <person name="Dougan E. K."/>
            <person name="Chan C."/>
            <person name="Rhodes N."/>
            <person name="Thang M."/>
        </authorList>
    </citation>
    <scope>NUCLEOTIDE SEQUENCE</scope>
</reference>
<dbReference type="InterPro" id="IPR040848">
    <property type="entry name" value="AAA_lid_7"/>
</dbReference>
<evidence type="ECO:0000256" key="1">
    <source>
        <dbReference type="ARBA" id="ARBA00022741"/>
    </source>
</evidence>
<sequence>MAASDEDQRNSKLACGGVLVLVGGIVMVAVAGTIYWIGPEHFFETVLAFLPDHPGSKWAFGWTLFLCANSVLGMPIWSAVCVLTGFLFGLTAGTTINFIALYIAVVVSTFLGMTVLQEPVRGWLDSGNFPLAQRAFHCLETADDSLQILILFRFLLMPIWMRNYGPATLRIPMWKLLVSALPHTLWVSFIFASLGTSLQDVDELFTHGSDFKLADAKWQNFAIFLVAFLTAVLVSLYSYKKYNELMNNETTPLLQGTKGSVRLNKLNKAENFDSSLLGDGNCVCFASDAGTESALRRKHLPFILALPGALCVGSPVLLSGPSAGKTTFIRRAAELMGQHEPVFLFCDEQTDIKMLLGAYVCGETVGEFVWRPGVVTQALQLGRWLVLEDVDRVPAEVLAALLPLSASRRLVIPERNQCIDAHKDFHLFGTLSSGQPVLWSESTAAESEVAEEAEGRQIGSNFHGAGSIGRVPPLVSAWTRVQIAPLLQTHLAELVNGLYPELSSLTTRLLESAAVLQHLAGQLGPALGAGPATGPRDILRWCARLRKAQLVLSPIFTEDGRAVLLREALQVLLGRVADLRQRRSFLACLAPVWSLGTGVAEALLQERPTVTFLPSAAEARQVQIGEVTLLLMGGGDPAETSVSASTSRMTLNLRALVSRAGMNARKPSFLLFVQKCFILNAVICYLKLYYIYTVSMTYIYIYIMIYIINTTHTYA</sequence>
<dbReference type="PANTHER" id="PTHR48103">
    <property type="entry name" value="MIDASIN-RELATED"/>
    <property type="match status" value="1"/>
</dbReference>
<dbReference type="GO" id="GO:0016887">
    <property type="term" value="F:ATP hydrolysis activity"/>
    <property type="evidence" value="ECO:0007669"/>
    <property type="project" value="InterPro"/>
</dbReference>
<keyword evidence="3" id="KW-0812">Transmembrane</keyword>
<dbReference type="GO" id="GO:0000027">
    <property type="term" value="P:ribosomal large subunit assembly"/>
    <property type="evidence" value="ECO:0007669"/>
    <property type="project" value="TreeGrafter"/>
</dbReference>
<feature type="transmembrane region" description="Helical" evidence="3">
    <location>
        <begin position="12"/>
        <end position="38"/>
    </location>
</feature>
<feature type="transmembrane region" description="Helical" evidence="3">
    <location>
        <begin position="146"/>
        <end position="164"/>
    </location>
</feature>
<protein>
    <submittedName>
        <fullName evidence="8">Midasin</fullName>
    </submittedName>
</protein>
<feature type="transmembrane region" description="Helical" evidence="3">
    <location>
        <begin position="218"/>
        <end position="239"/>
    </location>
</feature>
<keyword evidence="2" id="KW-0067">ATP-binding</keyword>
<evidence type="ECO:0000256" key="3">
    <source>
        <dbReference type="SAM" id="Phobius"/>
    </source>
</evidence>
<organism evidence="6">
    <name type="scientific">Cladocopium goreaui</name>
    <dbReference type="NCBI Taxonomy" id="2562237"/>
    <lineage>
        <taxon>Eukaryota</taxon>
        <taxon>Sar</taxon>
        <taxon>Alveolata</taxon>
        <taxon>Dinophyceae</taxon>
        <taxon>Suessiales</taxon>
        <taxon>Symbiodiniaceae</taxon>
        <taxon>Cladocopium</taxon>
    </lineage>
</organism>
<comment type="caution">
    <text evidence="6">The sequence shown here is derived from an EMBL/GenBank/DDBJ whole genome shotgun (WGS) entry which is preliminary data.</text>
</comment>
<evidence type="ECO:0000256" key="2">
    <source>
        <dbReference type="ARBA" id="ARBA00022840"/>
    </source>
</evidence>
<evidence type="ECO:0000313" key="7">
    <source>
        <dbReference type="EMBL" id="CAL1169184.1"/>
    </source>
</evidence>
<dbReference type="EMBL" id="CAMXCT020006553">
    <property type="protein sequence ID" value="CAL1169184.1"/>
    <property type="molecule type" value="Genomic_DNA"/>
</dbReference>
<dbReference type="Pfam" id="PF07728">
    <property type="entry name" value="AAA_5"/>
    <property type="match status" value="1"/>
</dbReference>
<evidence type="ECO:0000313" key="8">
    <source>
        <dbReference type="EMBL" id="CAL4803121.1"/>
    </source>
</evidence>
<evidence type="ECO:0000259" key="4">
    <source>
        <dbReference type="Pfam" id="PF07728"/>
    </source>
</evidence>
<dbReference type="AlphaFoldDB" id="A0A9P1GLH0"/>
<feature type="domain" description="ATPase dynein-related AAA" evidence="4">
    <location>
        <begin position="316"/>
        <end position="432"/>
    </location>
</feature>
<proteinExistence type="predicted"/>
<feature type="transmembrane region" description="Helical" evidence="3">
    <location>
        <begin position="698"/>
        <end position="714"/>
    </location>
</feature>
<keyword evidence="1" id="KW-0547">Nucleotide-binding</keyword>
<dbReference type="GO" id="GO:0005524">
    <property type="term" value="F:ATP binding"/>
    <property type="evidence" value="ECO:0007669"/>
    <property type="project" value="UniProtKB-KW"/>
</dbReference>
<dbReference type="GO" id="GO:0000055">
    <property type="term" value="P:ribosomal large subunit export from nucleus"/>
    <property type="evidence" value="ECO:0007669"/>
    <property type="project" value="TreeGrafter"/>
</dbReference>
<gene>
    <name evidence="6" type="ORF">C1SCF055_LOCUS40614</name>
</gene>
<feature type="domain" description="Midasin AAA lid" evidence="5">
    <location>
        <begin position="491"/>
        <end position="592"/>
    </location>
</feature>
<dbReference type="SUPFAM" id="SSF52540">
    <property type="entry name" value="P-loop containing nucleoside triphosphate hydrolases"/>
    <property type="match status" value="1"/>
</dbReference>
<evidence type="ECO:0000259" key="5">
    <source>
        <dbReference type="Pfam" id="PF17867"/>
    </source>
</evidence>
<dbReference type="InterPro" id="IPR011704">
    <property type="entry name" value="ATPase_dyneun-rel_AAA"/>
</dbReference>
<dbReference type="InterPro" id="IPR027417">
    <property type="entry name" value="P-loop_NTPase"/>
</dbReference>
<dbReference type="GO" id="GO:0005634">
    <property type="term" value="C:nucleus"/>
    <property type="evidence" value="ECO:0007669"/>
    <property type="project" value="TreeGrafter"/>
</dbReference>
<dbReference type="EMBL" id="CAMXCT030006553">
    <property type="protein sequence ID" value="CAL4803121.1"/>
    <property type="molecule type" value="Genomic_DNA"/>
</dbReference>
<dbReference type="EMBL" id="CAMXCT010006553">
    <property type="protein sequence ID" value="CAI4015809.1"/>
    <property type="molecule type" value="Genomic_DNA"/>
</dbReference>
<reference evidence="7" key="2">
    <citation type="submission" date="2024-04" db="EMBL/GenBank/DDBJ databases">
        <authorList>
            <person name="Chen Y."/>
            <person name="Shah S."/>
            <person name="Dougan E. K."/>
            <person name="Thang M."/>
            <person name="Chan C."/>
        </authorList>
    </citation>
    <scope>NUCLEOTIDE SEQUENCE [LARGE SCALE GENOMIC DNA]</scope>
</reference>
<dbReference type="PANTHER" id="PTHR48103:SF2">
    <property type="entry name" value="MIDASIN"/>
    <property type="match status" value="1"/>
</dbReference>
<dbReference type="GO" id="GO:0030687">
    <property type="term" value="C:preribosome, large subunit precursor"/>
    <property type="evidence" value="ECO:0007669"/>
    <property type="project" value="TreeGrafter"/>
</dbReference>
<name>A0A9P1GLH0_9DINO</name>
<keyword evidence="3" id="KW-1133">Transmembrane helix</keyword>
<dbReference type="Proteomes" id="UP001152797">
    <property type="component" value="Unassembled WGS sequence"/>
</dbReference>
<feature type="transmembrane region" description="Helical" evidence="3">
    <location>
        <begin position="176"/>
        <end position="198"/>
    </location>
</feature>
<feature type="transmembrane region" description="Helical" evidence="3">
    <location>
        <begin position="95"/>
        <end position="116"/>
    </location>
</feature>
<dbReference type="Pfam" id="PF17867">
    <property type="entry name" value="AAA_lid_7"/>
    <property type="match status" value="1"/>
</dbReference>
<dbReference type="OrthoDB" id="166803at2759"/>
<keyword evidence="3" id="KW-0472">Membrane</keyword>
<evidence type="ECO:0000313" key="9">
    <source>
        <dbReference type="Proteomes" id="UP001152797"/>
    </source>
</evidence>